<comment type="caution">
    <text evidence="4">The sequence shown here is derived from an EMBL/GenBank/DDBJ whole genome shotgun (WGS) entry which is preliminary data.</text>
</comment>
<evidence type="ECO:0000259" key="3">
    <source>
        <dbReference type="SMART" id="SM00093"/>
    </source>
</evidence>
<dbReference type="AlphaFoldDB" id="A0A177BBS6"/>
<evidence type="ECO:0000313" key="5">
    <source>
        <dbReference type="Proteomes" id="UP000078046"/>
    </source>
</evidence>
<comment type="similarity">
    <text evidence="1 2">Belongs to the serpin family.</text>
</comment>
<protein>
    <recommendedName>
        <fullName evidence="3">Serpin domain-containing protein</fullName>
    </recommendedName>
</protein>
<dbReference type="InterPro" id="IPR000215">
    <property type="entry name" value="Serpin_fam"/>
</dbReference>
<reference evidence="4 5" key="1">
    <citation type="submission" date="2016-04" db="EMBL/GenBank/DDBJ databases">
        <title>The genome of Intoshia linei affirms orthonectids as highly simplified spiralians.</title>
        <authorList>
            <person name="Mikhailov K.V."/>
            <person name="Slusarev G.S."/>
            <person name="Nikitin M.A."/>
            <person name="Logacheva M.D."/>
            <person name="Penin A."/>
            <person name="Aleoshin V."/>
            <person name="Panchin Y.V."/>
        </authorList>
    </citation>
    <scope>NUCLEOTIDE SEQUENCE [LARGE SCALE GENOMIC DNA]</scope>
    <source>
        <strain evidence="4">Intl2013</strain>
        <tissue evidence="4">Whole animal</tissue>
    </source>
</reference>
<dbReference type="InterPro" id="IPR036186">
    <property type="entry name" value="Serpin_sf"/>
</dbReference>
<gene>
    <name evidence="4" type="ORF">A3Q56_01128</name>
</gene>
<dbReference type="GO" id="GO:0004867">
    <property type="term" value="F:serine-type endopeptidase inhibitor activity"/>
    <property type="evidence" value="ECO:0007669"/>
    <property type="project" value="InterPro"/>
</dbReference>
<dbReference type="SMART" id="SM00093">
    <property type="entry name" value="SERPIN"/>
    <property type="match status" value="1"/>
</dbReference>
<evidence type="ECO:0000256" key="2">
    <source>
        <dbReference type="RuleBase" id="RU000411"/>
    </source>
</evidence>
<feature type="domain" description="Serpin" evidence="3">
    <location>
        <begin position="1"/>
        <end position="346"/>
    </location>
</feature>
<dbReference type="Gene3D" id="2.30.39.10">
    <property type="entry name" value="Alpha-1-antitrypsin, domain 1"/>
    <property type="match status" value="1"/>
</dbReference>
<dbReference type="PANTHER" id="PTHR11461:SF211">
    <property type="entry name" value="GH10112P-RELATED"/>
    <property type="match status" value="1"/>
</dbReference>
<organism evidence="4 5">
    <name type="scientific">Intoshia linei</name>
    <dbReference type="NCBI Taxonomy" id="1819745"/>
    <lineage>
        <taxon>Eukaryota</taxon>
        <taxon>Metazoa</taxon>
        <taxon>Spiralia</taxon>
        <taxon>Lophotrochozoa</taxon>
        <taxon>Mesozoa</taxon>
        <taxon>Orthonectida</taxon>
        <taxon>Rhopaluridae</taxon>
        <taxon>Intoshia</taxon>
    </lineage>
</organism>
<dbReference type="InterPro" id="IPR042185">
    <property type="entry name" value="Serpin_sf_2"/>
</dbReference>
<dbReference type="GO" id="GO:0005615">
    <property type="term" value="C:extracellular space"/>
    <property type="evidence" value="ECO:0007669"/>
    <property type="project" value="InterPro"/>
</dbReference>
<dbReference type="PANTHER" id="PTHR11461">
    <property type="entry name" value="SERINE PROTEASE INHIBITOR, SERPIN"/>
    <property type="match status" value="1"/>
</dbReference>
<dbReference type="SUPFAM" id="SSF56574">
    <property type="entry name" value="Serpins"/>
    <property type="match status" value="1"/>
</dbReference>
<keyword evidence="5" id="KW-1185">Reference proteome</keyword>
<evidence type="ECO:0000313" key="4">
    <source>
        <dbReference type="EMBL" id="OAF71093.1"/>
    </source>
</evidence>
<dbReference type="Pfam" id="PF00079">
    <property type="entry name" value="Serpin"/>
    <property type="match status" value="1"/>
</dbReference>
<sequence>MELYDELINRNIRKNPDINIMFSPVMMDVIVFMLHYADGNQDWLQKFDKFKNDKTEYISLSTLKKISAEIADELKFDFNYGNKIYYSNNTKLKKGYLSKMQEIFGLGSELYEIVNFLKKDETMKKVNDFVTECSNNKLDPKKYTYMLFDVVPLMFFNILHYTVRFQNVFNSKNNRIGLFHTSLEQLEQTEFMITSSYLCVDFEKSLVQIPTIVDGLSLLVYQPRNGKKLVMKELFYSLNNMKFEHVTLELPKFFLKSHFNIEESLIDAGINFCGTMANNQLESKTDLYVYNTMHLVNLKVNEYGLNMDQSIHQIMDDNKQIRDFNHIVIDHSFHCFVLFQQTHTNPMVLVYSYIDNPNKT</sequence>
<name>A0A177BBS6_9BILA</name>
<accession>A0A177BBS6</accession>
<proteinExistence type="inferred from homology"/>
<dbReference type="OrthoDB" id="671595at2759"/>
<dbReference type="EMBL" id="LWCA01000081">
    <property type="protein sequence ID" value="OAF71093.1"/>
    <property type="molecule type" value="Genomic_DNA"/>
</dbReference>
<dbReference type="Gene3D" id="3.30.497.10">
    <property type="entry name" value="Antithrombin, subunit I, domain 2"/>
    <property type="match status" value="1"/>
</dbReference>
<dbReference type="InterPro" id="IPR042178">
    <property type="entry name" value="Serpin_sf_1"/>
</dbReference>
<dbReference type="InterPro" id="IPR023796">
    <property type="entry name" value="Serpin_dom"/>
</dbReference>
<dbReference type="Proteomes" id="UP000078046">
    <property type="component" value="Unassembled WGS sequence"/>
</dbReference>
<evidence type="ECO:0000256" key="1">
    <source>
        <dbReference type="ARBA" id="ARBA00009500"/>
    </source>
</evidence>